<proteinExistence type="predicted"/>
<reference evidence="2" key="1">
    <citation type="journal article" date="2023" name="Front. Plant Sci.">
        <title>Chromosomal-level genome assembly of Melastoma candidum provides insights into trichome evolution.</title>
        <authorList>
            <person name="Zhong Y."/>
            <person name="Wu W."/>
            <person name="Sun C."/>
            <person name="Zou P."/>
            <person name="Liu Y."/>
            <person name="Dai S."/>
            <person name="Zhou R."/>
        </authorList>
    </citation>
    <scope>NUCLEOTIDE SEQUENCE [LARGE SCALE GENOMIC DNA]</scope>
</reference>
<sequence length="82" mass="8960">MSQAFFLDFLERDPLLIFGEGEYGVTDVLYAASRTKDIEVFRLVFGLRRIAEVLHGKGRGARGACGRHPCSFPVGGAGTLRS</sequence>
<accession>A0ACB9QM11</accession>
<gene>
    <name evidence="1" type="ORF">MLD38_022714</name>
</gene>
<protein>
    <submittedName>
        <fullName evidence="1">Uncharacterized protein</fullName>
    </submittedName>
</protein>
<dbReference type="EMBL" id="CM042885">
    <property type="protein sequence ID" value="KAI4366912.1"/>
    <property type="molecule type" value="Genomic_DNA"/>
</dbReference>
<evidence type="ECO:0000313" key="2">
    <source>
        <dbReference type="Proteomes" id="UP001057402"/>
    </source>
</evidence>
<organism evidence="1 2">
    <name type="scientific">Melastoma candidum</name>
    <dbReference type="NCBI Taxonomy" id="119954"/>
    <lineage>
        <taxon>Eukaryota</taxon>
        <taxon>Viridiplantae</taxon>
        <taxon>Streptophyta</taxon>
        <taxon>Embryophyta</taxon>
        <taxon>Tracheophyta</taxon>
        <taxon>Spermatophyta</taxon>
        <taxon>Magnoliopsida</taxon>
        <taxon>eudicotyledons</taxon>
        <taxon>Gunneridae</taxon>
        <taxon>Pentapetalae</taxon>
        <taxon>rosids</taxon>
        <taxon>malvids</taxon>
        <taxon>Myrtales</taxon>
        <taxon>Melastomataceae</taxon>
        <taxon>Melastomatoideae</taxon>
        <taxon>Melastomateae</taxon>
        <taxon>Melastoma</taxon>
    </lineage>
</organism>
<comment type="caution">
    <text evidence="1">The sequence shown here is derived from an EMBL/GenBank/DDBJ whole genome shotgun (WGS) entry which is preliminary data.</text>
</comment>
<evidence type="ECO:0000313" key="1">
    <source>
        <dbReference type="EMBL" id="KAI4366912.1"/>
    </source>
</evidence>
<keyword evidence="2" id="KW-1185">Reference proteome</keyword>
<name>A0ACB9QM11_9MYRT</name>
<dbReference type="Proteomes" id="UP001057402">
    <property type="component" value="Chromosome 6"/>
</dbReference>